<keyword evidence="9" id="KW-0732">Signal</keyword>
<dbReference type="Pfam" id="PF01529">
    <property type="entry name" value="DHHC"/>
    <property type="match status" value="1"/>
</dbReference>
<keyword evidence="3 8" id="KW-0808">Transferase</keyword>
<organism evidence="11 12">
    <name type="scientific">[Myrmecia] bisecta</name>
    <dbReference type="NCBI Taxonomy" id="41462"/>
    <lineage>
        <taxon>Eukaryota</taxon>
        <taxon>Viridiplantae</taxon>
        <taxon>Chlorophyta</taxon>
        <taxon>core chlorophytes</taxon>
        <taxon>Trebouxiophyceae</taxon>
        <taxon>Trebouxiales</taxon>
        <taxon>Trebouxiaceae</taxon>
        <taxon>Myrmecia</taxon>
    </lineage>
</organism>
<dbReference type="GO" id="GO:0016020">
    <property type="term" value="C:membrane"/>
    <property type="evidence" value="ECO:0007669"/>
    <property type="project" value="UniProtKB-SubCell"/>
</dbReference>
<dbReference type="InterPro" id="IPR001594">
    <property type="entry name" value="Palmitoyltrfase_DHHC"/>
</dbReference>
<feature type="domain" description="Palmitoyltransferase DHHC" evidence="10">
    <location>
        <begin position="71"/>
        <end position="198"/>
    </location>
</feature>
<comment type="caution">
    <text evidence="11">The sequence shown here is derived from an EMBL/GenBank/DDBJ whole genome shotgun (WGS) entry which is preliminary data.</text>
</comment>
<evidence type="ECO:0000256" key="7">
    <source>
        <dbReference type="ARBA" id="ARBA00023315"/>
    </source>
</evidence>
<evidence type="ECO:0000256" key="1">
    <source>
        <dbReference type="ARBA" id="ARBA00004141"/>
    </source>
</evidence>
<keyword evidence="6 8" id="KW-0472">Membrane</keyword>
<evidence type="ECO:0000313" key="11">
    <source>
        <dbReference type="EMBL" id="KAK9813093.1"/>
    </source>
</evidence>
<sequence>MGHRLGCLLAVLTFTALVAMLLWSYFATVIAEPGGVPPGWHPFADEEAAMTQQDYLDYPAYPVSGQAMMAKPRYCKKCKAWKPLRAHHDSISGRCVLKMDHYCIWVVNCVGLLNYKHFLLFLFWTCAACLEAAALLITSFVQFLTDSGQSAGESAVTPAIVFVAFVIDAAFFISLLGFLIMHARMVARNSTSIEMYEKAGLLPHYPHDRGFRENFKDVFGPRSWWWLIPHYTPAERRQRLEQALQPQAHEMSARTGGGGAAWLPPLMVAGWLEVFQALQW</sequence>
<dbReference type="EC" id="2.3.1.225" evidence="8"/>
<evidence type="ECO:0000256" key="9">
    <source>
        <dbReference type="SAM" id="SignalP"/>
    </source>
</evidence>
<comment type="domain">
    <text evidence="8">The DHHC domain is required for palmitoyltransferase activity.</text>
</comment>
<evidence type="ECO:0000259" key="10">
    <source>
        <dbReference type="Pfam" id="PF01529"/>
    </source>
</evidence>
<reference evidence="11 12" key="1">
    <citation type="journal article" date="2024" name="Nat. Commun.">
        <title>Phylogenomics reveals the evolutionary origins of lichenization in chlorophyte algae.</title>
        <authorList>
            <person name="Puginier C."/>
            <person name="Libourel C."/>
            <person name="Otte J."/>
            <person name="Skaloud P."/>
            <person name="Haon M."/>
            <person name="Grisel S."/>
            <person name="Petersen M."/>
            <person name="Berrin J.G."/>
            <person name="Delaux P.M."/>
            <person name="Dal Grande F."/>
            <person name="Keller J."/>
        </authorList>
    </citation>
    <scope>NUCLEOTIDE SEQUENCE [LARGE SCALE GENOMIC DNA]</scope>
    <source>
        <strain evidence="11 12">SAG 2043</strain>
    </source>
</reference>
<dbReference type="PROSITE" id="PS50216">
    <property type="entry name" value="DHHC"/>
    <property type="match status" value="1"/>
</dbReference>
<dbReference type="EMBL" id="JALJOR010000008">
    <property type="protein sequence ID" value="KAK9813093.1"/>
    <property type="molecule type" value="Genomic_DNA"/>
</dbReference>
<evidence type="ECO:0000256" key="4">
    <source>
        <dbReference type="ARBA" id="ARBA00022692"/>
    </source>
</evidence>
<keyword evidence="7 8" id="KW-0012">Acyltransferase</keyword>
<evidence type="ECO:0000256" key="8">
    <source>
        <dbReference type="RuleBase" id="RU079119"/>
    </source>
</evidence>
<proteinExistence type="inferred from homology"/>
<evidence type="ECO:0000256" key="5">
    <source>
        <dbReference type="ARBA" id="ARBA00022989"/>
    </source>
</evidence>
<gene>
    <name evidence="11" type="ORF">WJX72_008900</name>
</gene>
<comment type="catalytic activity">
    <reaction evidence="8">
        <text>L-cysteinyl-[protein] + hexadecanoyl-CoA = S-hexadecanoyl-L-cysteinyl-[protein] + CoA</text>
        <dbReference type="Rhea" id="RHEA:36683"/>
        <dbReference type="Rhea" id="RHEA-COMP:10131"/>
        <dbReference type="Rhea" id="RHEA-COMP:11032"/>
        <dbReference type="ChEBI" id="CHEBI:29950"/>
        <dbReference type="ChEBI" id="CHEBI:57287"/>
        <dbReference type="ChEBI" id="CHEBI:57379"/>
        <dbReference type="ChEBI" id="CHEBI:74151"/>
        <dbReference type="EC" id="2.3.1.225"/>
    </reaction>
</comment>
<protein>
    <recommendedName>
        <fullName evidence="8">S-acyltransferase</fullName>
        <ecNumber evidence="8">2.3.1.225</ecNumber>
    </recommendedName>
    <alternativeName>
        <fullName evidence="8">Palmitoyltransferase</fullName>
    </alternativeName>
</protein>
<dbReference type="Proteomes" id="UP001489004">
    <property type="component" value="Unassembled WGS sequence"/>
</dbReference>
<accession>A0AAW1PSY4</accession>
<comment type="subcellular location">
    <subcellularLocation>
        <location evidence="1">Membrane</location>
        <topology evidence="1">Multi-pass membrane protein</topology>
    </subcellularLocation>
</comment>
<feature type="signal peptide" evidence="9">
    <location>
        <begin position="1"/>
        <end position="31"/>
    </location>
</feature>
<name>A0AAW1PSY4_9CHLO</name>
<evidence type="ECO:0000256" key="6">
    <source>
        <dbReference type="ARBA" id="ARBA00023136"/>
    </source>
</evidence>
<feature type="transmembrane region" description="Helical" evidence="8">
    <location>
        <begin position="121"/>
        <end position="144"/>
    </location>
</feature>
<keyword evidence="12" id="KW-1185">Reference proteome</keyword>
<evidence type="ECO:0000313" key="12">
    <source>
        <dbReference type="Proteomes" id="UP001489004"/>
    </source>
</evidence>
<dbReference type="PANTHER" id="PTHR12246">
    <property type="entry name" value="PALMITOYLTRANSFERASE ZDHHC16"/>
    <property type="match status" value="1"/>
</dbReference>
<evidence type="ECO:0000256" key="2">
    <source>
        <dbReference type="ARBA" id="ARBA00008574"/>
    </source>
</evidence>
<evidence type="ECO:0000256" key="3">
    <source>
        <dbReference type="ARBA" id="ARBA00022679"/>
    </source>
</evidence>
<dbReference type="GO" id="GO:0019706">
    <property type="term" value="F:protein-cysteine S-palmitoyltransferase activity"/>
    <property type="evidence" value="ECO:0007669"/>
    <property type="project" value="UniProtKB-EC"/>
</dbReference>
<feature type="chain" id="PRO_5043385279" description="S-acyltransferase" evidence="9">
    <location>
        <begin position="32"/>
        <end position="280"/>
    </location>
</feature>
<keyword evidence="4 8" id="KW-0812">Transmembrane</keyword>
<dbReference type="InterPro" id="IPR039859">
    <property type="entry name" value="PFA4/ZDH16/20/ERF2-like"/>
</dbReference>
<feature type="transmembrane region" description="Helical" evidence="8">
    <location>
        <begin position="156"/>
        <end position="181"/>
    </location>
</feature>
<comment type="similarity">
    <text evidence="2 8">Belongs to the DHHC palmitoyltransferase family.</text>
</comment>
<dbReference type="AlphaFoldDB" id="A0AAW1PSY4"/>
<keyword evidence="5 8" id="KW-1133">Transmembrane helix</keyword>